<accession>A0A9X1D5C6</accession>
<evidence type="ECO:0000313" key="1">
    <source>
        <dbReference type="EMBL" id="MBT1155614.1"/>
    </source>
</evidence>
<gene>
    <name evidence="1" type="ORF">J1C56_08405</name>
</gene>
<protein>
    <submittedName>
        <fullName evidence="1">Uncharacterized protein</fullName>
    </submittedName>
</protein>
<keyword evidence="2" id="KW-1185">Reference proteome</keyword>
<sequence length="201" mass="21625">MKSKTLEALLATESGFHSDMVTRFQKLRESSLLSRARGRNAEFLNVDEVVSGIFSMVSGKPGFAAMTAIGLRKLKPVGLPEDAFAQAPTLAAAIGAALQEPILLATVKEIRLGDRDPTKGMMTAAVVYSDGKNECVSLYVPETALSLFAKGKEKEFDRLSLGLSVTQETILAPRLLEKIARGMTRARELAALEGKLQLSVS</sequence>
<name>A0A9X1D5C6_9HYPH</name>
<proteinExistence type="predicted"/>
<dbReference type="EMBL" id="JAFLWW010000002">
    <property type="protein sequence ID" value="MBT1155614.1"/>
    <property type="molecule type" value="Genomic_DNA"/>
</dbReference>
<reference evidence="1" key="1">
    <citation type="journal article" date="2021" name="Microorganisms">
        <title>Phylogenomic Reconstruction and Metabolic Potential of the Genus Aminobacter.</title>
        <authorList>
            <person name="Artuso I."/>
            <person name="Turrini P."/>
            <person name="Pirolo M."/>
            <person name="Lugli G.A."/>
            <person name="Ventura M."/>
            <person name="Visca P."/>
        </authorList>
    </citation>
    <scope>NUCLEOTIDE SEQUENCE</scope>
    <source>
        <strain evidence="1">LMG 26462</strain>
    </source>
</reference>
<dbReference type="AlphaFoldDB" id="A0A9X1D5C6"/>
<evidence type="ECO:0000313" key="2">
    <source>
        <dbReference type="Proteomes" id="UP001138921"/>
    </source>
</evidence>
<reference evidence="1" key="2">
    <citation type="submission" date="2021-03" db="EMBL/GenBank/DDBJ databases">
        <authorList>
            <person name="Artuso I."/>
            <person name="Turrini P."/>
            <person name="Pirolo M."/>
            <person name="Lugli G.A."/>
            <person name="Ventura M."/>
            <person name="Visca P."/>
        </authorList>
    </citation>
    <scope>NUCLEOTIDE SEQUENCE</scope>
    <source>
        <strain evidence="1">LMG 26462</strain>
    </source>
</reference>
<organism evidence="1 2">
    <name type="scientific">Aminobacter anthyllidis</name>
    <dbReference type="NCBI Taxonomy" id="1035067"/>
    <lineage>
        <taxon>Bacteria</taxon>
        <taxon>Pseudomonadati</taxon>
        <taxon>Pseudomonadota</taxon>
        <taxon>Alphaproteobacteria</taxon>
        <taxon>Hyphomicrobiales</taxon>
        <taxon>Phyllobacteriaceae</taxon>
        <taxon>Aminobacter</taxon>
    </lineage>
</organism>
<comment type="caution">
    <text evidence="1">The sequence shown here is derived from an EMBL/GenBank/DDBJ whole genome shotgun (WGS) entry which is preliminary data.</text>
</comment>
<dbReference type="Proteomes" id="UP001138921">
    <property type="component" value="Unassembled WGS sequence"/>
</dbReference>
<dbReference type="RefSeq" id="WP_214387832.1">
    <property type="nucleotide sequence ID" value="NZ_JAFLWW010000002.1"/>
</dbReference>